<dbReference type="PRINTS" id="PR00069">
    <property type="entry name" value="ALDKETRDTASE"/>
</dbReference>
<evidence type="ECO:0000256" key="3">
    <source>
        <dbReference type="ARBA" id="ARBA00023002"/>
    </source>
</evidence>
<feature type="domain" description="NADP-dependent oxidoreductase" evidence="4">
    <location>
        <begin position="13"/>
        <end position="258"/>
    </location>
</feature>
<evidence type="ECO:0000256" key="2">
    <source>
        <dbReference type="ARBA" id="ARBA00022857"/>
    </source>
</evidence>
<sequence>MTRLSTGYTMPSLGFGTYQVPEADTASLVQQAFAVGYRHIDTAQMYGNETGVGRALVESGIPRESIFITTKLDNPNHEADKARESFAQSLRNLRTDYVDLFLIHWPLPMYYDGDFVSTFEVLESFMSEGRARSVGVSNFEIEHIEKLLAAGCSMPAVNQIEIHPYFQNREVVAFCREMGITVESWSPLGRGDDLKDPVIVDIARKHNVTAAQVVLAWHLAENFVAIPKSSSLDRQRENFDSLRVTLDGEDLAAIRGLDRGEAGRRSPHPNDFSKM</sequence>
<dbReference type="PIRSF" id="PIRSF000097">
    <property type="entry name" value="AKR"/>
    <property type="match status" value="1"/>
</dbReference>
<evidence type="ECO:0000259" key="4">
    <source>
        <dbReference type="Pfam" id="PF00248"/>
    </source>
</evidence>
<dbReference type="RefSeq" id="WP_204424453.1">
    <property type="nucleotide sequence ID" value="NZ_CP070228.1"/>
</dbReference>
<evidence type="ECO:0000313" key="6">
    <source>
        <dbReference type="Proteomes" id="UP000602653"/>
    </source>
</evidence>
<gene>
    <name evidence="5" type="ORF">JTE88_08865</name>
</gene>
<accession>A0ABX7IGR3</accession>
<dbReference type="InterPro" id="IPR018170">
    <property type="entry name" value="Aldo/ket_reductase_CS"/>
</dbReference>
<dbReference type="InterPro" id="IPR023210">
    <property type="entry name" value="NADP_OxRdtase_dom"/>
</dbReference>
<keyword evidence="6" id="KW-1185">Reference proteome</keyword>
<proteinExistence type="inferred from homology"/>
<dbReference type="PANTHER" id="PTHR43827">
    <property type="entry name" value="2,5-DIKETO-D-GLUCONIC ACID REDUCTASE"/>
    <property type="match status" value="1"/>
</dbReference>
<dbReference type="PROSITE" id="PS00798">
    <property type="entry name" value="ALDOKETO_REDUCTASE_1"/>
    <property type="match status" value="1"/>
</dbReference>
<dbReference type="InterPro" id="IPR036812">
    <property type="entry name" value="NAD(P)_OxRdtase_dom_sf"/>
</dbReference>
<protein>
    <submittedName>
        <fullName evidence="5">Aldo/keto reductase</fullName>
    </submittedName>
</protein>
<dbReference type="PROSITE" id="PS00062">
    <property type="entry name" value="ALDOKETO_REDUCTASE_2"/>
    <property type="match status" value="1"/>
</dbReference>
<dbReference type="CDD" id="cd19071">
    <property type="entry name" value="AKR_AKR1-5-like"/>
    <property type="match status" value="1"/>
</dbReference>
<evidence type="ECO:0000256" key="1">
    <source>
        <dbReference type="ARBA" id="ARBA00007905"/>
    </source>
</evidence>
<dbReference type="EMBL" id="CP070228">
    <property type="protein sequence ID" value="QRV02161.1"/>
    <property type="molecule type" value="Genomic_DNA"/>
</dbReference>
<keyword evidence="2" id="KW-0521">NADP</keyword>
<organism evidence="5 6">
    <name type="scientific">Arcanobacterium phocisimile</name>
    <dbReference type="NCBI Taxonomy" id="1302235"/>
    <lineage>
        <taxon>Bacteria</taxon>
        <taxon>Bacillati</taxon>
        <taxon>Actinomycetota</taxon>
        <taxon>Actinomycetes</taxon>
        <taxon>Actinomycetales</taxon>
        <taxon>Actinomycetaceae</taxon>
        <taxon>Arcanobacterium</taxon>
    </lineage>
</organism>
<dbReference type="Proteomes" id="UP000602653">
    <property type="component" value="Chromosome"/>
</dbReference>
<dbReference type="PANTHER" id="PTHR43827:SF3">
    <property type="entry name" value="NADP-DEPENDENT OXIDOREDUCTASE DOMAIN-CONTAINING PROTEIN"/>
    <property type="match status" value="1"/>
</dbReference>
<comment type="similarity">
    <text evidence="1">Belongs to the aldo/keto reductase family.</text>
</comment>
<dbReference type="SUPFAM" id="SSF51430">
    <property type="entry name" value="NAD(P)-linked oxidoreductase"/>
    <property type="match status" value="1"/>
</dbReference>
<name>A0ABX7IGR3_9ACTO</name>
<reference evidence="5 6" key="1">
    <citation type="submission" date="2021-02" db="EMBL/GenBank/DDBJ databases">
        <title>Complete Genome Sequence of Arcanobacterium phocisimile strain DSM 26142T from a harbour seal.</title>
        <authorList>
            <person name="Borowiak M."/>
            <person name="Alssahen M."/>
            <person name="Malorny B."/>
            <person name="Laemmler C."/>
            <person name="Siebert U."/>
            <person name="Ploetz M."/>
            <person name="Abdulmawjood A."/>
        </authorList>
    </citation>
    <scope>NUCLEOTIDE SEQUENCE [LARGE SCALE GENOMIC DNA]</scope>
    <source>
        <strain evidence="5 6">DSM 26142</strain>
    </source>
</reference>
<dbReference type="Gene3D" id="3.20.20.100">
    <property type="entry name" value="NADP-dependent oxidoreductase domain"/>
    <property type="match status" value="1"/>
</dbReference>
<dbReference type="Pfam" id="PF00248">
    <property type="entry name" value="Aldo_ket_red"/>
    <property type="match status" value="1"/>
</dbReference>
<evidence type="ECO:0000313" key="5">
    <source>
        <dbReference type="EMBL" id="QRV02161.1"/>
    </source>
</evidence>
<dbReference type="InterPro" id="IPR020471">
    <property type="entry name" value="AKR"/>
</dbReference>
<keyword evidence="3" id="KW-0560">Oxidoreductase</keyword>